<reference evidence="1 2" key="1">
    <citation type="submission" date="2016-08" db="EMBL/GenBank/DDBJ databases">
        <authorList>
            <consortium name="Lentinula edodes genome sequencing consortium"/>
            <person name="Sakamoto Y."/>
            <person name="Nakade K."/>
            <person name="Sato S."/>
            <person name="Yoshida Y."/>
            <person name="Miyazaki K."/>
            <person name="Natsume S."/>
            <person name="Konno N."/>
        </authorList>
    </citation>
    <scope>NUCLEOTIDE SEQUENCE [LARGE SCALE GENOMIC DNA]</scope>
    <source>
        <strain evidence="1 2">NBRC 111202</strain>
    </source>
</reference>
<accession>A0A1Q3EBH8</accession>
<dbReference type="EMBL" id="BDGU01000198">
    <property type="protein sequence ID" value="GAW04570.1"/>
    <property type="molecule type" value="Genomic_DNA"/>
</dbReference>
<name>A0A1Q3EBH8_LENED</name>
<dbReference type="Proteomes" id="UP000188533">
    <property type="component" value="Unassembled WGS sequence"/>
</dbReference>
<evidence type="ECO:0000313" key="2">
    <source>
        <dbReference type="Proteomes" id="UP000188533"/>
    </source>
</evidence>
<comment type="caution">
    <text evidence="1">The sequence shown here is derived from an EMBL/GenBank/DDBJ whole genome shotgun (WGS) entry which is preliminary data.</text>
</comment>
<reference evidence="1 2" key="2">
    <citation type="submission" date="2017-02" db="EMBL/GenBank/DDBJ databases">
        <title>A genome survey and senescence transcriptome analysis in Lentinula edodes.</title>
        <authorList>
            <person name="Sakamoto Y."/>
            <person name="Nakade K."/>
            <person name="Sato S."/>
            <person name="Yoshida Y."/>
            <person name="Miyazaki K."/>
            <person name="Natsume S."/>
            <person name="Konno N."/>
        </authorList>
    </citation>
    <scope>NUCLEOTIDE SEQUENCE [LARGE SCALE GENOMIC DNA]</scope>
    <source>
        <strain evidence="1 2">NBRC 111202</strain>
    </source>
</reference>
<keyword evidence="2" id="KW-1185">Reference proteome</keyword>
<sequence length="110" mass="12517">MYHLHMLGDGCCFINKDEVYYRSLLYRNSYIEENVLLVAHDCDNHRLRCTPPLWWLLKLLLDNGPFFKSLIQLMRLVSSEGKSVHASPVGAHEDWAIFIGDPGVAGSQAV</sequence>
<gene>
    <name evidence="1" type="ORF">LENED_006373</name>
</gene>
<proteinExistence type="predicted"/>
<evidence type="ECO:0000313" key="1">
    <source>
        <dbReference type="EMBL" id="GAW04570.1"/>
    </source>
</evidence>
<dbReference type="AlphaFoldDB" id="A0A1Q3EBH8"/>
<organism evidence="1 2">
    <name type="scientific">Lentinula edodes</name>
    <name type="common">Shiitake mushroom</name>
    <name type="synonym">Lentinus edodes</name>
    <dbReference type="NCBI Taxonomy" id="5353"/>
    <lineage>
        <taxon>Eukaryota</taxon>
        <taxon>Fungi</taxon>
        <taxon>Dikarya</taxon>
        <taxon>Basidiomycota</taxon>
        <taxon>Agaricomycotina</taxon>
        <taxon>Agaricomycetes</taxon>
        <taxon>Agaricomycetidae</taxon>
        <taxon>Agaricales</taxon>
        <taxon>Marasmiineae</taxon>
        <taxon>Omphalotaceae</taxon>
        <taxon>Lentinula</taxon>
    </lineage>
</organism>
<protein>
    <submittedName>
        <fullName evidence="1">Uncharacterized protein</fullName>
    </submittedName>
</protein>